<reference evidence="2" key="2">
    <citation type="journal article" date="2014" name="ISME J.">
        <title>Microbial stratification in low pH oxic and suboxic macroscopic growths along an acid mine drainage.</title>
        <authorList>
            <person name="Mendez-Garcia C."/>
            <person name="Mesa V."/>
            <person name="Sprenger R.R."/>
            <person name="Richter M."/>
            <person name="Diez M.S."/>
            <person name="Solano J."/>
            <person name="Bargiela R."/>
            <person name="Golyshina O.V."/>
            <person name="Manteca A."/>
            <person name="Ramos J.L."/>
            <person name="Gallego J.R."/>
            <person name="Llorente I."/>
            <person name="Martins Dos Santos V.A."/>
            <person name="Jensen O.N."/>
            <person name="Pelaez A.I."/>
            <person name="Sanchez J."/>
            <person name="Ferrer M."/>
        </authorList>
    </citation>
    <scope>NUCLEOTIDE SEQUENCE</scope>
</reference>
<dbReference type="EMBL" id="AUZX01009450">
    <property type="protein sequence ID" value="EQD51747.1"/>
    <property type="molecule type" value="Genomic_DNA"/>
</dbReference>
<reference evidence="2" key="1">
    <citation type="submission" date="2013-08" db="EMBL/GenBank/DDBJ databases">
        <authorList>
            <person name="Mendez C."/>
            <person name="Richter M."/>
            <person name="Ferrer M."/>
            <person name="Sanchez J."/>
        </authorList>
    </citation>
    <scope>NUCLEOTIDE SEQUENCE</scope>
</reference>
<keyword evidence="2" id="KW-0489">Methyltransferase</keyword>
<feature type="domain" description="MmeI-like DNA-methyltransferase" evidence="1">
    <location>
        <begin position="3"/>
        <end position="87"/>
    </location>
</feature>
<sequence length="89" mass="9715">FGTTRPTVPLVTAPTIVCDNALDKNWRDVLPPEQCSFVLGNPPFVGKKEQSKSQKAEFLTVMQGVKGAGVLDYVTAWYVKATAYIAENP</sequence>
<proteinExistence type="predicted"/>
<evidence type="ECO:0000313" key="2">
    <source>
        <dbReference type="EMBL" id="EQD51747.1"/>
    </source>
</evidence>
<accession>T1A431</accession>
<dbReference type="InterPro" id="IPR029063">
    <property type="entry name" value="SAM-dependent_MTases_sf"/>
</dbReference>
<feature type="non-terminal residue" evidence="2">
    <location>
        <position position="1"/>
    </location>
</feature>
<keyword evidence="2" id="KW-0808">Transferase</keyword>
<dbReference type="GO" id="GO:0008168">
    <property type="term" value="F:methyltransferase activity"/>
    <property type="evidence" value="ECO:0007669"/>
    <property type="project" value="UniProtKB-KW"/>
</dbReference>
<dbReference type="Gene3D" id="3.40.50.150">
    <property type="entry name" value="Vaccinia Virus protein VP39"/>
    <property type="match status" value="1"/>
</dbReference>
<feature type="non-terminal residue" evidence="2">
    <location>
        <position position="89"/>
    </location>
</feature>
<dbReference type="GO" id="GO:0032259">
    <property type="term" value="P:methylation"/>
    <property type="evidence" value="ECO:0007669"/>
    <property type="project" value="UniProtKB-KW"/>
</dbReference>
<organism evidence="2">
    <name type="scientific">mine drainage metagenome</name>
    <dbReference type="NCBI Taxonomy" id="410659"/>
    <lineage>
        <taxon>unclassified sequences</taxon>
        <taxon>metagenomes</taxon>
        <taxon>ecological metagenomes</taxon>
    </lineage>
</organism>
<dbReference type="AlphaFoldDB" id="T1A431"/>
<protein>
    <submittedName>
        <fullName evidence="2">DNA methyltransferase</fullName>
    </submittedName>
</protein>
<dbReference type="InterPro" id="IPR002052">
    <property type="entry name" value="DNA_methylase_N6_adenine_CS"/>
</dbReference>
<dbReference type="GO" id="GO:0003676">
    <property type="term" value="F:nucleic acid binding"/>
    <property type="evidence" value="ECO:0007669"/>
    <property type="project" value="InterPro"/>
</dbReference>
<dbReference type="PROSITE" id="PS00092">
    <property type="entry name" value="N6_MTASE"/>
    <property type="match status" value="1"/>
</dbReference>
<dbReference type="Pfam" id="PF20473">
    <property type="entry name" value="MmeI_Mtase"/>
    <property type="match status" value="1"/>
</dbReference>
<dbReference type="SUPFAM" id="SSF53335">
    <property type="entry name" value="S-adenosyl-L-methionine-dependent methyltransferases"/>
    <property type="match status" value="1"/>
</dbReference>
<gene>
    <name evidence="2" type="ORF">B1A_12948</name>
</gene>
<name>T1A431_9ZZZZ</name>
<dbReference type="InterPro" id="IPR046816">
    <property type="entry name" value="MmeI_Mtase"/>
</dbReference>
<comment type="caution">
    <text evidence="2">The sequence shown here is derived from an EMBL/GenBank/DDBJ whole genome shotgun (WGS) entry which is preliminary data.</text>
</comment>
<evidence type="ECO:0000259" key="1">
    <source>
        <dbReference type="Pfam" id="PF20473"/>
    </source>
</evidence>